<dbReference type="EMBL" id="QLMD01000019">
    <property type="protein sequence ID" value="RAJ93541.1"/>
    <property type="molecule type" value="Genomic_DNA"/>
</dbReference>
<feature type="transmembrane region" description="Helical" evidence="1">
    <location>
        <begin position="58"/>
        <end position="76"/>
    </location>
</feature>
<dbReference type="AlphaFoldDB" id="A0A327WNU1"/>
<keyword evidence="1" id="KW-0812">Transmembrane</keyword>
<name>A0A327WNU1_9GAMM</name>
<protein>
    <recommendedName>
        <fullName evidence="6">Membrane protein YqhR</fullName>
    </recommendedName>
</protein>
<keyword evidence="1" id="KW-1133">Transmembrane helix</keyword>
<gene>
    <name evidence="2" type="ORF">B0I24_11924</name>
    <name evidence="3" type="ORF">CWE07_12450</name>
</gene>
<keyword evidence="5" id="KW-1185">Reference proteome</keyword>
<organism evidence="2 4">
    <name type="scientific">Aliidiomarina maris</name>
    <dbReference type="NCBI Taxonomy" id="531312"/>
    <lineage>
        <taxon>Bacteria</taxon>
        <taxon>Pseudomonadati</taxon>
        <taxon>Pseudomonadota</taxon>
        <taxon>Gammaproteobacteria</taxon>
        <taxon>Alteromonadales</taxon>
        <taxon>Idiomarinaceae</taxon>
        <taxon>Aliidiomarina</taxon>
    </lineage>
</organism>
<accession>A0A327WNU1</accession>
<evidence type="ECO:0000256" key="1">
    <source>
        <dbReference type="SAM" id="Phobius"/>
    </source>
</evidence>
<evidence type="ECO:0000313" key="3">
    <source>
        <dbReference type="EMBL" id="RUO20093.1"/>
    </source>
</evidence>
<proteinExistence type="predicted"/>
<evidence type="ECO:0000313" key="5">
    <source>
        <dbReference type="Proteomes" id="UP000287865"/>
    </source>
</evidence>
<reference evidence="3 5" key="1">
    <citation type="journal article" date="2018" name="Front. Microbiol.">
        <title>Genome-Based Analysis Reveals the Taxonomy and Diversity of the Family Idiomarinaceae.</title>
        <authorList>
            <person name="Liu Y."/>
            <person name="Lai Q."/>
            <person name="Shao Z."/>
        </authorList>
    </citation>
    <scope>NUCLEOTIDE SEQUENCE [LARGE SCALE GENOMIC DNA]</scope>
    <source>
        <strain evidence="3 5">CF12-14</strain>
    </source>
</reference>
<reference evidence="2 4" key="2">
    <citation type="submission" date="2018-06" db="EMBL/GenBank/DDBJ databases">
        <title>Genomic Encyclopedia of Type Strains, Phase III (KMG-III): the genomes of soil and plant-associated and newly described type strains.</title>
        <authorList>
            <person name="Whitman W."/>
        </authorList>
    </citation>
    <scope>NUCLEOTIDE SEQUENCE [LARGE SCALE GENOMIC DNA]</scope>
    <source>
        <strain evidence="2 4">CGMCC 1.15366</strain>
    </source>
</reference>
<evidence type="ECO:0000313" key="2">
    <source>
        <dbReference type="EMBL" id="RAJ93541.1"/>
    </source>
</evidence>
<evidence type="ECO:0008006" key="6">
    <source>
        <dbReference type="Google" id="ProtNLM"/>
    </source>
</evidence>
<dbReference type="Proteomes" id="UP000249203">
    <property type="component" value="Unassembled WGS sequence"/>
</dbReference>
<feature type="transmembrane region" description="Helical" evidence="1">
    <location>
        <begin position="88"/>
        <end position="106"/>
    </location>
</feature>
<feature type="transmembrane region" description="Helical" evidence="1">
    <location>
        <begin position="121"/>
        <end position="142"/>
    </location>
</feature>
<dbReference type="RefSeq" id="WP_111570457.1">
    <property type="nucleotide sequence ID" value="NZ_PIPK01000014.1"/>
</dbReference>
<sequence length="157" mass="16939">MKQKLRIFTAFILAVVIAGLLGSVFQTQVNLAQLRDIAPPVSFAMRLSNTWHDLTHFAPIYTGLVLATFIIAFTVGELVAKVVPGHRMFWLVLASATGLATCFWLVDSVAPMPTFIAATRTWGGTGLMLLGAAIASVVYTLMTPSLNAQQDNQESGQ</sequence>
<comment type="caution">
    <text evidence="2">The sequence shown here is derived from an EMBL/GenBank/DDBJ whole genome shotgun (WGS) entry which is preliminary data.</text>
</comment>
<keyword evidence="1" id="KW-0472">Membrane</keyword>
<dbReference type="Proteomes" id="UP000287865">
    <property type="component" value="Unassembled WGS sequence"/>
</dbReference>
<evidence type="ECO:0000313" key="4">
    <source>
        <dbReference type="Proteomes" id="UP000249203"/>
    </source>
</evidence>
<dbReference type="EMBL" id="PIPK01000014">
    <property type="protein sequence ID" value="RUO20093.1"/>
    <property type="molecule type" value="Genomic_DNA"/>
</dbReference>
<dbReference type="OrthoDB" id="7907428at2"/>